<keyword evidence="8" id="KW-1185">Reference proteome</keyword>
<comment type="function">
    <text evidence="5">Catalyzes the phosphorylation of the 3'-hydroxyl group of dephosphocoenzyme A to form coenzyme A.</text>
</comment>
<keyword evidence="3 5" id="KW-0067">ATP-binding</keyword>
<organism evidence="7 8">
    <name type="scientific">Inhella proteolytica</name>
    <dbReference type="NCBI Taxonomy" id="2795029"/>
    <lineage>
        <taxon>Bacteria</taxon>
        <taxon>Pseudomonadati</taxon>
        <taxon>Pseudomonadota</taxon>
        <taxon>Betaproteobacteria</taxon>
        <taxon>Burkholderiales</taxon>
        <taxon>Sphaerotilaceae</taxon>
        <taxon>Inhella</taxon>
    </lineage>
</organism>
<comment type="caution">
    <text evidence="7">The sequence shown here is derived from an EMBL/GenBank/DDBJ whole genome shotgun (WGS) entry which is preliminary data.</text>
</comment>
<evidence type="ECO:0000256" key="6">
    <source>
        <dbReference type="NCBIfam" id="TIGR00152"/>
    </source>
</evidence>
<evidence type="ECO:0000313" key="8">
    <source>
        <dbReference type="Proteomes" id="UP000613266"/>
    </source>
</evidence>
<dbReference type="SUPFAM" id="SSF52540">
    <property type="entry name" value="P-loop containing nucleoside triphosphate hydrolases"/>
    <property type="match status" value="1"/>
</dbReference>
<evidence type="ECO:0000256" key="1">
    <source>
        <dbReference type="ARBA" id="ARBA00009018"/>
    </source>
</evidence>
<dbReference type="RefSeq" id="WP_198109603.1">
    <property type="nucleotide sequence ID" value="NZ_JAEDAK010000002.1"/>
</dbReference>
<dbReference type="GO" id="GO:0015937">
    <property type="term" value="P:coenzyme A biosynthetic process"/>
    <property type="evidence" value="ECO:0007669"/>
    <property type="project" value="UniProtKB-UniRule"/>
</dbReference>
<evidence type="ECO:0000256" key="2">
    <source>
        <dbReference type="ARBA" id="ARBA00022741"/>
    </source>
</evidence>
<keyword evidence="5 7" id="KW-0808">Transferase</keyword>
<dbReference type="GO" id="GO:0005524">
    <property type="term" value="F:ATP binding"/>
    <property type="evidence" value="ECO:0007669"/>
    <property type="project" value="UniProtKB-UniRule"/>
</dbReference>
<dbReference type="InterPro" id="IPR001977">
    <property type="entry name" value="Depp_CoAkinase"/>
</dbReference>
<evidence type="ECO:0000313" key="7">
    <source>
        <dbReference type="EMBL" id="MBH9575986.1"/>
    </source>
</evidence>
<accession>A0A931NFD3</accession>
<keyword evidence="2 5" id="KW-0547">Nucleotide-binding</keyword>
<dbReference type="AlphaFoldDB" id="A0A931NFD3"/>
<comment type="pathway">
    <text evidence="5">Cofactor biosynthesis; coenzyme A biosynthesis; CoA from (R)-pantothenate: step 5/5.</text>
</comment>
<dbReference type="EC" id="2.7.1.24" evidence="5 6"/>
<proteinExistence type="inferred from homology"/>
<sequence>MHIGLTGGIASGKSTVASWWKARGALLVDTDALARELTQAGGEALPAIVQRFGSSVLHPELGLDRAQLRQLVLSHEGARRDLEAILHPLIQARAAAQAAPAQADGRPIVFDVPLLVESRAWRCQVDRVLLIDCDEAVQLQRGSARPGWTVAQVQAIMAAQASRAQRRAAADATLDNSRLSLEQLHQSLQAVAVHWGIRQWPVEESRP</sequence>
<dbReference type="InterPro" id="IPR027417">
    <property type="entry name" value="P-loop_NTPase"/>
</dbReference>
<evidence type="ECO:0000256" key="3">
    <source>
        <dbReference type="ARBA" id="ARBA00022840"/>
    </source>
</evidence>
<comment type="similarity">
    <text evidence="1 5">Belongs to the CoaE family.</text>
</comment>
<dbReference type="CDD" id="cd02022">
    <property type="entry name" value="DPCK"/>
    <property type="match status" value="1"/>
</dbReference>
<dbReference type="GO" id="GO:0004140">
    <property type="term" value="F:dephospho-CoA kinase activity"/>
    <property type="evidence" value="ECO:0007669"/>
    <property type="project" value="UniProtKB-UniRule"/>
</dbReference>
<keyword evidence="5" id="KW-0963">Cytoplasm</keyword>
<dbReference type="GO" id="GO:0005737">
    <property type="term" value="C:cytoplasm"/>
    <property type="evidence" value="ECO:0007669"/>
    <property type="project" value="UniProtKB-SubCell"/>
</dbReference>
<dbReference type="PROSITE" id="PS51219">
    <property type="entry name" value="DPCK"/>
    <property type="match status" value="1"/>
</dbReference>
<keyword evidence="5 7" id="KW-0418">Kinase</keyword>
<comment type="subcellular location">
    <subcellularLocation>
        <location evidence="5">Cytoplasm</location>
    </subcellularLocation>
</comment>
<gene>
    <name evidence="5" type="primary">coaE</name>
    <name evidence="7" type="ORF">I7X39_03620</name>
</gene>
<feature type="binding site" evidence="5">
    <location>
        <begin position="10"/>
        <end position="15"/>
    </location>
    <ligand>
        <name>ATP</name>
        <dbReference type="ChEBI" id="CHEBI:30616"/>
    </ligand>
</feature>
<dbReference type="Pfam" id="PF01121">
    <property type="entry name" value="CoaE"/>
    <property type="match status" value="1"/>
</dbReference>
<protein>
    <recommendedName>
        <fullName evidence="5 6">Dephospho-CoA kinase</fullName>
        <ecNumber evidence="5 6">2.7.1.24</ecNumber>
    </recommendedName>
    <alternativeName>
        <fullName evidence="5">Dephosphocoenzyme A kinase</fullName>
    </alternativeName>
</protein>
<keyword evidence="4 5" id="KW-0173">Coenzyme A biosynthesis</keyword>
<comment type="catalytic activity">
    <reaction evidence="5">
        <text>3'-dephospho-CoA + ATP = ADP + CoA + H(+)</text>
        <dbReference type="Rhea" id="RHEA:18245"/>
        <dbReference type="ChEBI" id="CHEBI:15378"/>
        <dbReference type="ChEBI" id="CHEBI:30616"/>
        <dbReference type="ChEBI" id="CHEBI:57287"/>
        <dbReference type="ChEBI" id="CHEBI:57328"/>
        <dbReference type="ChEBI" id="CHEBI:456216"/>
        <dbReference type="EC" id="2.7.1.24"/>
    </reaction>
</comment>
<dbReference type="Proteomes" id="UP000613266">
    <property type="component" value="Unassembled WGS sequence"/>
</dbReference>
<evidence type="ECO:0000256" key="5">
    <source>
        <dbReference type="HAMAP-Rule" id="MF_00376"/>
    </source>
</evidence>
<name>A0A931NFD3_9BURK</name>
<dbReference type="PANTHER" id="PTHR10695">
    <property type="entry name" value="DEPHOSPHO-COA KINASE-RELATED"/>
    <property type="match status" value="1"/>
</dbReference>
<dbReference type="EMBL" id="JAEDAK010000002">
    <property type="protein sequence ID" value="MBH9575986.1"/>
    <property type="molecule type" value="Genomic_DNA"/>
</dbReference>
<dbReference type="NCBIfam" id="TIGR00152">
    <property type="entry name" value="dephospho-CoA kinase"/>
    <property type="match status" value="1"/>
</dbReference>
<dbReference type="PANTHER" id="PTHR10695:SF46">
    <property type="entry name" value="BIFUNCTIONAL COENZYME A SYNTHASE-RELATED"/>
    <property type="match status" value="1"/>
</dbReference>
<reference evidence="7" key="1">
    <citation type="submission" date="2020-12" db="EMBL/GenBank/DDBJ databases">
        <title>The genome sequence of Inhella sp. 1Y17.</title>
        <authorList>
            <person name="Liu Y."/>
        </authorList>
    </citation>
    <scope>NUCLEOTIDE SEQUENCE</scope>
    <source>
        <strain evidence="7">1Y17</strain>
    </source>
</reference>
<dbReference type="HAMAP" id="MF_00376">
    <property type="entry name" value="Dephospho_CoA_kinase"/>
    <property type="match status" value="1"/>
</dbReference>
<evidence type="ECO:0000256" key="4">
    <source>
        <dbReference type="ARBA" id="ARBA00022993"/>
    </source>
</evidence>
<dbReference type="Gene3D" id="3.40.50.300">
    <property type="entry name" value="P-loop containing nucleotide triphosphate hydrolases"/>
    <property type="match status" value="1"/>
</dbReference>